<dbReference type="PANTHER" id="PTHR42916:SF1">
    <property type="entry name" value="PROTEIN PHYLLO, CHLOROPLASTIC"/>
    <property type="match status" value="1"/>
</dbReference>
<dbReference type="Gene3D" id="3.40.50.1820">
    <property type="entry name" value="alpha/beta hydrolase"/>
    <property type="match status" value="1"/>
</dbReference>
<comment type="function">
    <text evidence="3">Catalyzes a proton abstraction reaction that results in 2,5-elimination of pyruvate from 2-succinyl-5-enolpyruvyl-6-hydroxy-3-cyclohexene-1-carboxylate (SEPHCHC) and the formation of 2-succinyl-6-hydroxy-2,4-cyclohexadiene-1-carboxylate (SHCHC).</text>
</comment>
<evidence type="ECO:0000313" key="6">
    <source>
        <dbReference type="EMBL" id="APZ07335.1"/>
    </source>
</evidence>
<comment type="catalytic activity">
    <reaction evidence="3">
        <text>5-enolpyruvoyl-6-hydroxy-2-succinyl-cyclohex-3-ene-1-carboxylate = (1R,6R)-6-hydroxy-2-succinyl-cyclohexa-2,4-diene-1-carboxylate + pyruvate</text>
        <dbReference type="Rhea" id="RHEA:25597"/>
        <dbReference type="ChEBI" id="CHEBI:15361"/>
        <dbReference type="ChEBI" id="CHEBI:58689"/>
        <dbReference type="ChEBI" id="CHEBI:58818"/>
        <dbReference type="EC" id="4.2.99.20"/>
    </reaction>
</comment>
<comment type="similarity">
    <text evidence="3">Belongs to the AB hydrolase superfamily. MenH family.</text>
</comment>
<keyword evidence="7" id="KW-1185">Reference proteome</keyword>
<dbReference type="GO" id="GO:0009234">
    <property type="term" value="P:menaquinone biosynthetic process"/>
    <property type="evidence" value="ECO:0007669"/>
    <property type="project" value="UniProtKB-UniRule"/>
</dbReference>
<reference evidence="6 7" key="1">
    <citation type="submission" date="2017-01" db="EMBL/GenBank/DDBJ databases">
        <authorList>
            <person name="Cao J.-M."/>
        </authorList>
    </citation>
    <scope>NUCLEOTIDE SEQUENCE [LARGE SCALE GENOMIC DNA]</scope>
    <source>
        <strain evidence="6 7">888-76</strain>
    </source>
</reference>
<proteinExistence type="inferred from homology"/>
<dbReference type="UniPathway" id="UPA00079"/>
<comment type="pathway">
    <text evidence="3">Quinol/quinone metabolism; menaquinone biosynthesis.</text>
</comment>
<protein>
    <recommendedName>
        <fullName evidence="3 4">2-succinyl-6-hydroxy-2,4-cyclohexadiene-1-carboxylate synthase</fullName>
        <shortName evidence="3">SHCHC synthase</shortName>
        <ecNumber evidence="3 4">4.2.99.20</ecNumber>
    </recommendedName>
</protein>
<feature type="domain" description="AB hydrolase-1" evidence="5">
    <location>
        <begin position="17"/>
        <end position="244"/>
    </location>
</feature>
<dbReference type="Pfam" id="PF12697">
    <property type="entry name" value="Abhydrolase_6"/>
    <property type="match status" value="1"/>
</dbReference>
<keyword evidence="2 3" id="KW-0456">Lyase</keyword>
<dbReference type="HAMAP" id="MF_01660">
    <property type="entry name" value="MenH"/>
    <property type="match status" value="1"/>
</dbReference>
<dbReference type="InterPro" id="IPR029058">
    <property type="entry name" value="AB_hydrolase_fold"/>
</dbReference>
<evidence type="ECO:0000256" key="1">
    <source>
        <dbReference type="ARBA" id="ARBA00022428"/>
    </source>
</evidence>
<dbReference type="EMBL" id="CP019445">
    <property type="protein sequence ID" value="APZ07335.1"/>
    <property type="molecule type" value="Genomic_DNA"/>
</dbReference>
<accession>A0A830Z419</accession>
<name>A0A830Z419_9ENTR</name>
<dbReference type="UniPathway" id="UPA01057">
    <property type="reaction ID" value="UER00900"/>
</dbReference>
<dbReference type="PANTHER" id="PTHR42916">
    <property type="entry name" value="2-SUCCINYL-5-ENOLPYRUVYL-6-HYDROXY-3-CYCLOHEXENE-1-CARBOXYLATE SYNTHASE"/>
    <property type="match status" value="1"/>
</dbReference>
<comment type="subunit">
    <text evidence="3">Monomer.</text>
</comment>
<evidence type="ECO:0000256" key="4">
    <source>
        <dbReference type="NCBIfam" id="TIGR03695"/>
    </source>
</evidence>
<dbReference type="InterPro" id="IPR022485">
    <property type="entry name" value="SHCHC_synthase_MenH"/>
</dbReference>
<evidence type="ECO:0000259" key="5">
    <source>
        <dbReference type="Pfam" id="PF12697"/>
    </source>
</evidence>
<keyword evidence="1 3" id="KW-0474">Menaquinone biosynthesis</keyword>
<dbReference type="NCBIfam" id="NF008340">
    <property type="entry name" value="PRK11126.1"/>
    <property type="match status" value="1"/>
</dbReference>
<sequence length="258" mass="28411">MSLHAEIHAGRQPLPWLVFLHGFSGDGREWQPVGAALADFPRLYLDLPGHGASATTCVDSFTGMDALLRSTLSRYNILSYWLVGYSLGGRIAMFHACQQPTGLQGIIIEGGHPGLADEQARVARLEADAQWCQRLRHQPLSEVFDAWYRQPVFAALTETERAALVALRSHNDGNALAHMLAATSLGRQPDLRAALRDATFPVHYFFGEHDRKFRALASEVARHCYAIPAAGHNAHRENPAAVAALLARILPLEIKDRP</sequence>
<dbReference type="NCBIfam" id="TIGR03695">
    <property type="entry name" value="menH_SHCHC"/>
    <property type="match status" value="1"/>
</dbReference>
<dbReference type="InterPro" id="IPR000073">
    <property type="entry name" value="AB_hydrolase_1"/>
</dbReference>
<dbReference type="RefSeq" id="WP_076770188.1">
    <property type="nucleotide sequence ID" value="NZ_CP019445.1"/>
</dbReference>
<dbReference type="KEGG" id="kco:BWI95_20940"/>
<organism evidence="6 7">
    <name type="scientific">Kosakonia cowanii JCM 10956 = DSM 18146</name>
    <dbReference type="NCBI Taxonomy" id="1300165"/>
    <lineage>
        <taxon>Bacteria</taxon>
        <taxon>Pseudomonadati</taxon>
        <taxon>Pseudomonadota</taxon>
        <taxon>Gammaproteobacteria</taxon>
        <taxon>Enterobacterales</taxon>
        <taxon>Enterobacteriaceae</taxon>
        <taxon>Kosakonia</taxon>
    </lineage>
</organism>
<dbReference type="AlphaFoldDB" id="A0A830Z419"/>
<comment type="pathway">
    <text evidence="3">Quinol/quinone metabolism; 1,4-dihydroxy-2-naphthoate biosynthesis; 1,4-dihydroxy-2-naphthoate from chorismate: step 3/7.</text>
</comment>
<evidence type="ECO:0000313" key="7">
    <source>
        <dbReference type="Proteomes" id="UP000187148"/>
    </source>
</evidence>
<dbReference type="GO" id="GO:0070205">
    <property type="term" value="F:2-succinyl-6-hydroxy-2,4-cyclohexadiene-1-carboxylate synthase activity"/>
    <property type="evidence" value="ECO:0007669"/>
    <property type="project" value="UniProtKB-UniRule"/>
</dbReference>
<dbReference type="Proteomes" id="UP000187148">
    <property type="component" value="Chromosome"/>
</dbReference>
<gene>
    <name evidence="3" type="primary">menH</name>
    <name evidence="6" type="ORF">BWI95_20940</name>
</gene>
<dbReference type="SUPFAM" id="SSF53474">
    <property type="entry name" value="alpha/beta-Hydrolases"/>
    <property type="match status" value="1"/>
</dbReference>
<evidence type="ECO:0000256" key="2">
    <source>
        <dbReference type="ARBA" id="ARBA00023239"/>
    </source>
</evidence>
<evidence type="ECO:0000256" key="3">
    <source>
        <dbReference type="HAMAP-Rule" id="MF_01660"/>
    </source>
</evidence>
<dbReference type="EC" id="4.2.99.20" evidence="3 4"/>